<keyword evidence="5" id="KW-0539">Nucleus</keyword>
<comment type="subcellular location">
    <subcellularLocation>
        <location evidence="1">Nucleus</location>
    </subcellularLocation>
</comment>
<dbReference type="GO" id="GO:0008270">
    <property type="term" value="F:zinc ion binding"/>
    <property type="evidence" value="ECO:0007669"/>
    <property type="project" value="InterPro"/>
</dbReference>
<dbReference type="EMBL" id="RSCE01000007">
    <property type="protein sequence ID" value="RSH81121.1"/>
    <property type="molecule type" value="Genomic_DNA"/>
</dbReference>
<dbReference type="CDD" id="cd00067">
    <property type="entry name" value="GAL4"/>
    <property type="match status" value="1"/>
</dbReference>
<dbReference type="PANTHER" id="PTHR47338">
    <property type="entry name" value="ZN(II)2CYS6 TRANSCRIPTION FACTOR (EUROFUNG)-RELATED"/>
    <property type="match status" value="1"/>
</dbReference>
<evidence type="ECO:0000259" key="7">
    <source>
        <dbReference type="PROSITE" id="PS50048"/>
    </source>
</evidence>
<name>A0A427XQP3_9TREE</name>
<dbReference type="PANTHER" id="PTHR47338:SF29">
    <property type="entry name" value="ZN(2)-C6 FUNGAL-TYPE DOMAIN-CONTAINING PROTEIN"/>
    <property type="match status" value="1"/>
</dbReference>
<comment type="caution">
    <text evidence="8">The sequence shown here is derived from an EMBL/GenBank/DDBJ whole genome shotgun (WGS) entry which is preliminary data.</text>
</comment>
<gene>
    <name evidence="8" type="ORF">EHS24_008555</name>
</gene>
<dbReference type="InterPro" id="IPR001138">
    <property type="entry name" value="Zn2Cys6_DnaBD"/>
</dbReference>
<feature type="region of interest" description="Disordered" evidence="6">
    <location>
        <begin position="99"/>
        <end position="120"/>
    </location>
</feature>
<dbReference type="Pfam" id="PF04082">
    <property type="entry name" value="Fungal_trans"/>
    <property type="match status" value="1"/>
</dbReference>
<dbReference type="PROSITE" id="PS50048">
    <property type="entry name" value="ZN2_CY6_FUNGAL_2"/>
    <property type="match status" value="1"/>
</dbReference>
<feature type="compositionally biased region" description="Low complexity" evidence="6">
    <location>
        <begin position="850"/>
        <end position="869"/>
    </location>
</feature>
<evidence type="ECO:0000256" key="6">
    <source>
        <dbReference type="SAM" id="MobiDB-lite"/>
    </source>
</evidence>
<evidence type="ECO:0000256" key="3">
    <source>
        <dbReference type="ARBA" id="ARBA00023015"/>
    </source>
</evidence>
<dbReference type="GO" id="GO:0005634">
    <property type="term" value="C:nucleus"/>
    <property type="evidence" value="ECO:0007669"/>
    <property type="project" value="UniProtKB-SubCell"/>
</dbReference>
<sequence length="915" mass="100368">MAPAADTLQWPVDPSQDQSAPTTSSAGTVGPGAARPPRKLNRSANQLHRNQACLPCRRRRIKCDASRPHCSSCVRSFRFLARTQPDAERDAKGIQCVYEDGTENETEEEEPTSMADGEDPRDAVRKLEARIGQAELQNALAHMSTTPQASTTAVAADVQQNWMGGSGSTMNWQMETTGLEHGADLHPSGSNVPHETTPPVMLHSEQMAGHPGGTPLSDAFLNGPLGLDSSHIGMQSMPVGLSMHAGIPGTTAAPEGILPNAFVESIEEDVAHASGPFLEIFWPGWPPRLPTPSMLDHLVTTFFNVVPSISRIIHRQAFMQHLALPPTHANFPHPALLHAICAVTARYSAAVKMESVEESLRRTNSAIEGQKPRPVNMSADEEAASQTCFGERHAHFAQLEIRVGNSTGRRLFEICQAQTILTVYYQQHAKWMEGWMVTGAASRLAVPLGLMSDTKGNARTRNAILDAPEEDWHREERRLLMAYITIMDFSAAATSGWPNAVALDELMCRLPAARADFDQGGKITENPQTWYSLDLYTFHPVVDNFVLFAKGLHLLGQIIKFRRKCQALDDPFSARATSLFRKLDGDITAYHYSFPPELRDPLRPSDGQRKGVDADLVAAHLIPHVAAIKLHESFADMTNMNDPSSIRILAESRAILSVVYLLTSTTLDFSYVLTPVASFYFFAAARTFVLFYQRALEAKDFALAKLLLSEIDVFRMTFKAMARRFCLGARHGGMIDQMLQSCYDELGIPAEAIRSDGLTLGHMPPPGSDWRRMPHPYNARNANWNLGGSRQVNVDYETRFPREFANDPHHPLHVLFLTSRSTLKDKMDVSRGFHSPAASPQHTPEPGPAGSVSNSTGTSTTVPTPPITINDGGAAWLQYLTPNGDTSSLSSDETFHMGPSMHPHVGLHGQTQGPG</sequence>
<dbReference type="GO" id="GO:0000981">
    <property type="term" value="F:DNA-binding transcription factor activity, RNA polymerase II-specific"/>
    <property type="evidence" value="ECO:0007669"/>
    <property type="project" value="InterPro"/>
</dbReference>
<keyword evidence="4" id="KW-0804">Transcription</keyword>
<keyword evidence="3" id="KW-0805">Transcription regulation</keyword>
<protein>
    <recommendedName>
        <fullName evidence="7">Zn(2)-C6 fungal-type domain-containing protein</fullName>
    </recommendedName>
</protein>
<dbReference type="Proteomes" id="UP000279236">
    <property type="component" value="Unassembled WGS sequence"/>
</dbReference>
<dbReference type="InterPro" id="IPR036864">
    <property type="entry name" value="Zn2-C6_fun-type_DNA-bd_sf"/>
</dbReference>
<dbReference type="Pfam" id="PF00172">
    <property type="entry name" value="Zn_clus"/>
    <property type="match status" value="1"/>
</dbReference>
<evidence type="ECO:0000256" key="4">
    <source>
        <dbReference type="ARBA" id="ARBA00023163"/>
    </source>
</evidence>
<dbReference type="Gene3D" id="4.10.240.10">
    <property type="entry name" value="Zn(2)-C6 fungal-type DNA-binding domain"/>
    <property type="match status" value="1"/>
</dbReference>
<dbReference type="SMART" id="SM00906">
    <property type="entry name" value="Fungal_trans"/>
    <property type="match status" value="1"/>
</dbReference>
<feature type="region of interest" description="Disordered" evidence="6">
    <location>
        <begin position="884"/>
        <end position="915"/>
    </location>
</feature>
<dbReference type="InterPro" id="IPR050815">
    <property type="entry name" value="TF_fung"/>
</dbReference>
<feature type="compositionally biased region" description="Polar residues" evidence="6">
    <location>
        <begin position="15"/>
        <end position="27"/>
    </location>
</feature>
<feature type="region of interest" description="Disordered" evidence="6">
    <location>
        <begin position="1"/>
        <end position="46"/>
    </location>
</feature>
<dbReference type="GO" id="GO:0006351">
    <property type="term" value="P:DNA-templated transcription"/>
    <property type="evidence" value="ECO:0007669"/>
    <property type="project" value="InterPro"/>
</dbReference>
<dbReference type="SUPFAM" id="SSF57701">
    <property type="entry name" value="Zn2/Cys6 DNA-binding domain"/>
    <property type="match status" value="1"/>
</dbReference>
<evidence type="ECO:0000256" key="5">
    <source>
        <dbReference type="ARBA" id="ARBA00023242"/>
    </source>
</evidence>
<accession>A0A427XQP3</accession>
<dbReference type="InterPro" id="IPR007219">
    <property type="entry name" value="XnlR_reg_dom"/>
</dbReference>
<dbReference type="CDD" id="cd12148">
    <property type="entry name" value="fungal_TF_MHR"/>
    <property type="match status" value="1"/>
</dbReference>
<evidence type="ECO:0000256" key="1">
    <source>
        <dbReference type="ARBA" id="ARBA00004123"/>
    </source>
</evidence>
<feature type="compositionally biased region" description="Acidic residues" evidence="6">
    <location>
        <begin position="100"/>
        <end position="117"/>
    </location>
</feature>
<feature type="domain" description="Zn(2)-C6 fungal-type" evidence="7">
    <location>
        <begin position="52"/>
        <end position="98"/>
    </location>
</feature>
<dbReference type="RefSeq" id="XP_028475840.1">
    <property type="nucleotide sequence ID" value="XM_028623866.1"/>
</dbReference>
<dbReference type="GO" id="GO:0003677">
    <property type="term" value="F:DNA binding"/>
    <property type="evidence" value="ECO:0007669"/>
    <property type="project" value="InterPro"/>
</dbReference>
<proteinExistence type="predicted"/>
<evidence type="ECO:0000256" key="2">
    <source>
        <dbReference type="ARBA" id="ARBA00022723"/>
    </source>
</evidence>
<feature type="region of interest" description="Disordered" evidence="6">
    <location>
        <begin position="829"/>
        <end position="869"/>
    </location>
</feature>
<evidence type="ECO:0000313" key="8">
    <source>
        <dbReference type="EMBL" id="RSH81121.1"/>
    </source>
</evidence>
<dbReference type="AlphaFoldDB" id="A0A427XQP3"/>
<keyword evidence="9" id="KW-1185">Reference proteome</keyword>
<dbReference type="SMART" id="SM00066">
    <property type="entry name" value="GAL4"/>
    <property type="match status" value="1"/>
</dbReference>
<reference evidence="8 9" key="1">
    <citation type="submission" date="2018-11" db="EMBL/GenBank/DDBJ databases">
        <title>Genome sequence of Apiotrichum porosum DSM 27194.</title>
        <authorList>
            <person name="Aliyu H."/>
            <person name="Gorte O."/>
            <person name="Ochsenreither K."/>
        </authorList>
    </citation>
    <scope>NUCLEOTIDE SEQUENCE [LARGE SCALE GENOMIC DNA]</scope>
    <source>
        <strain evidence="8 9">DSM 27194</strain>
    </source>
</reference>
<keyword evidence="2" id="KW-0479">Metal-binding</keyword>
<organism evidence="8 9">
    <name type="scientific">Apiotrichum porosum</name>
    <dbReference type="NCBI Taxonomy" id="105984"/>
    <lineage>
        <taxon>Eukaryota</taxon>
        <taxon>Fungi</taxon>
        <taxon>Dikarya</taxon>
        <taxon>Basidiomycota</taxon>
        <taxon>Agaricomycotina</taxon>
        <taxon>Tremellomycetes</taxon>
        <taxon>Trichosporonales</taxon>
        <taxon>Trichosporonaceae</taxon>
        <taxon>Apiotrichum</taxon>
    </lineage>
</organism>
<evidence type="ECO:0000313" key="9">
    <source>
        <dbReference type="Proteomes" id="UP000279236"/>
    </source>
</evidence>
<dbReference type="GeneID" id="39593098"/>
<dbReference type="OrthoDB" id="5600212at2759"/>
<dbReference type="STRING" id="105984.A0A427XQP3"/>